<dbReference type="AlphaFoldDB" id="A0A6G7IZQ2"/>
<dbReference type="KEGG" id="mut:GVT53_04045"/>
<dbReference type="Proteomes" id="UP000502928">
    <property type="component" value="Chromosome"/>
</dbReference>
<evidence type="ECO:0008006" key="4">
    <source>
        <dbReference type="Google" id="ProtNLM"/>
    </source>
</evidence>
<protein>
    <recommendedName>
        <fullName evidence="4">TonB C-terminal domain-containing protein</fullName>
    </recommendedName>
</protein>
<gene>
    <name evidence="2" type="ORF">GVT53_04045</name>
</gene>
<evidence type="ECO:0000313" key="2">
    <source>
        <dbReference type="EMBL" id="QII43880.1"/>
    </source>
</evidence>
<feature type="chain" id="PRO_5026341002" description="TonB C-terminal domain-containing protein" evidence="1">
    <location>
        <begin position="19"/>
        <end position="98"/>
    </location>
</feature>
<name>A0A6G7IZQ2_9FLAO</name>
<dbReference type="RefSeq" id="WP_166247541.1">
    <property type="nucleotide sequence ID" value="NZ_CP049616.1"/>
</dbReference>
<sequence length="98" mass="11142">MKNLFALALVLIFFKTNAQVDKKPLQQKVSEKSESSNFDSIVKALGYKEGDELLVWTIFTINKDGKIINIKARGPHPILEKEAIRILENTPENCTRKL</sequence>
<organism evidence="2 3">
    <name type="scientific">Flagellimonas oceani</name>
    <dbReference type="NCBI Taxonomy" id="2698672"/>
    <lineage>
        <taxon>Bacteria</taxon>
        <taxon>Pseudomonadati</taxon>
        <taxon>Bacteroidota</taxon>
        <taxon>Flavobacteriia</taxon>
        <taxon>Flavobacteriales</taxon>
        <taxon>Flavobacteriaceae</taxon>
        <taxon>Flagellimonas</taxon>
    </lineage>
</organism>
<keyword evidence="3" id="KW-1185">Reference proteome</keyword>
<accession>A0A6G7IZQ2</accession>
<reference evidence="2 3" key="1">
    <citation type="submission" date="2020-02" db="EMBL/GenBank/DDBJ databases">
        <title>Complete genome of Muricauda sp. 501str8.</title>
        <authorList>
            <person name="Dong B."/>
            <person name="Zhu S."/>
            <person name="Yang J."/>
            <person name="Chen J."/>
        </authorList>
    </citation>
    <scope>NUCLEOTIDE SEQUENCE [LARGE SCALE GENOMIC DNA]</scope>
    <source>
        <strain evidence="2 3">501str8</strain>
    </source>
</reference>
<dbReference type="EMBL" id="CP049616">
    <property type="protein sequence ID" value="QII43880.1"/>
    <property type="molecule type" value="Genomic_DNA"/>
</dbReference>
<keyword evidence="1" id="KW-0732">Signal</keyword>
<feature type="signal peptide" evidence="1">
    <location>
        <begin position="1"/>
        <end position="18"/>
    </location>
</feature>
<evidence type="ECO:0000313" key="3">
    <source>
        <dbReference type="Proteomes" id="UP000502928"/>
    </source>
</evidence>
<proteinExistence type="predicted"/>
<evidence type="ECO:0000256" key="1">
    <source>
        <dbReference type="SAM" id="SignalP"/>
    </source>
</evidence>